<evidence type="ECO:0000259" key="10">
    <source>
        <dbReference type="PROSITE" id="PS50112"/>
    </source>
</evidence>
<feature type="domain" description="PAC" evidence="11">
    <location>
        <begin position="473"/>
        <end position="528"/>
    </location>
</feature>
<dbReference type="EC" id="2.7.13.3" evidence="2"/>
<dbReference type="CDD" id="cd00130">
    <property type="entry name" value="PAS"/>
    <property type="match status" value="4"/>
</dbReference>
<gene>
    <name evidence="12" type="ORF">A0128_03060</name>
</gene>
<evidence type="ECO:0000256" key="5">
    <source>
        <dbReference type="ARBA" id="ARBA00022741"/>
    </source>
</evidence>
<dbReference type="SUPFAM" id="SSF55785">
    <property type="entry name" value="PYP-like sensor domain (PAS domain)"/>
    <property type="match status" value="4"/>
</dbReference>
<dbReference type="InterPro" id="IPR036890">
    <property type="entry name" value="HATPase_C_sf"/>
</dbReference>
<evidence type="ECO:0000256" key="8">
    <source>
        <dbReference type="ARBA" id="ARBA00023012"/>
    </source>
</evidence>
<proteinExistence type="predicted"/>
<dbReference type="PROSITE" id="PS50113">
    <property type="entry name" value="PAC"/>
    <property type="match status" value="3"/>
</dbReference>
<evidence type="ECO:0000259" key="9">
    <source>
        <dbReference type="PROSITE" id="PS50109"/>
    </source>
</evidence>
<feature type="domain" description="PAS" evidence="10">
    <location>
        <begin position="148"/>
        <end position="224"/>
    </location>
</feature>
<name>A0A1D7UTP6_9LEPT</name>
<dbReference type="SMART" id="SM00387">
    <property type="entry name" value="HATPase_c"/>
    <property type="match status" value="1"/>
</dbReference>
<dbReference type="SUPFAM" id="SSF47384">
    <property type="entry name" value="Homodimeric domain of signal transducing histidine kinase"/>
    <property type="match status" value="1"/>
</dbReference>
<dbReference type="InterPro" id="IPR013767">
    <property type="entry name" value="PAS_fold"/>
</dbReference>
<evidence type="ECO:0000256" key="6">
    <source>
        <dbReference type="ARBA" id="ARBA00022777"/>
    </source>
</evidence>
<dbReference type="NCBIfam" id="TIGR00229">
    <property type="entry name" value="sensory_box"/>
    <property type="match status" value="4"/>
</dbReference>
<feature type="domain" description="PAS" evidence="10">
    <location>
        <begin position="278"/>
        <end position="323"/>
    </location>
</feature>
<accession>A0A1D7UTP6</accession>
<comment type="catalytic activity">
    <reaction evidence="1">
        <text>ATP + protein L-histidine = ADP + protein N-phospho-L-histidine.</text>
        <dbReference type="EC" id="2.7.13.3"/>
    </reaction>
</comment>
<evidence type="ECO:0000256" key="3">
    <source>
        <dbReference type="ARBA" id="ARBA00022553"/>
    </source>
</evidence>
<dbReference type="InterPro" id="IPR003661">
    <property type="entry name" value="HisK_dim/P_dom"/>
</dbReference>
<dbReference type="Gene3D" id="1.10.287.130">
    <property type="match status" value="1"/>
</dbReference>
<evidence type="ECO:0000256" key="1">
    <source>
        <dbReference type="ARBA" id="ARBA00000085"/>
    </source>
</evidence>
<dbReference type="Pfam" id="PF13426">
    <property type="entry name" value="PAS_9"/>
    <property type="match status" value="1"/>
</dbReference>
<dbReference type="CDD" id="cd00082">
    <property type="entry name" value="HisKA"/>
    <property type="match status" value="1"/>
</dbReference>
<dbReference type="InterPro" id="IPR003594">
    <property type="entry name" value="HATPase_dom"/>
</dbReference>
<keyword evidence="7" id="KW-0067">ATP-binding</keyword>
<evidence type="ECO:0000256" key="4">
    <source>
        <dbReference type="ARBA" id="ARBA00022679"/>
    </source>
</evidence>
<dbReference type="AlphaFoldDB" id="A0A1D7UTP6"/>
<dbReference type="GO" id="GO:0000155">
    <property type="term" value="F:phosphorelay sensor kinase activity"/>
    <property type="evidence" value="ECO:0007669"/>
    <property type="project" value="InterPro"/>
</dbReference>
<organism evidence="12 13">
    <name type="scientific">Leptospira tipperaryensis</name>
    <dbReference type="NCBI Taxonomy" id="2564040"/>
    <lineage>
        <taxon>Bacteria</taxon>
        <taxon>Pseudomonadati</taxon>
        <taxon>Spirochaetota</taxon>
        <taxon>Spirochaetia</taxon>
        <taxon>Leptospirales</taxon>
        <taxon>Leptospiraceae</taxon>
        <taxon>Leptospira</taxon>
    </lineage>
</organism>
<dbReference type="GO" id="GO:0006355">
    <property type="term" value="P:regulation of DNA-templated transcription"/>
    <property type="evidence" value="ECO:0007669"/>
    <property type="project" value="InterPro"/>
</dbReference>
<dbReference type="Gene3D" id="3.30.565.10">
    <property type="entry name" value="Histidine kinase-like ATPase, C-terminal domain"/>
    <property type="match status" value="1"/>
</dbReference>
<dbReference type="PANTHER" id="PTHR43065">
    <property type="entry name" value="SENSOR HISTIDINE KINASE"/>
    <property type="match status" value="1"/>
</dbReference>
<dbReference type="Gene3D" id="3.30.450.20">
    <property type="entry name" value="PAS domain"/>
    <property type="match status" value="4"/>
</dbReference>
<dbReference type="KEGG" id="laj:A0128_03060"/>
<evidence type="ECO:0000256" key="7">
    <source>
        <dbReference type="ARBA" id="ARBA00022840"/>
    </source>
</evidence>
<keyword evidence="4" id="KW-0808">Transferase</keyword>
<keyword evidence="6" id="KW-0418">Kinase</keyword>
<dbReference type="PANTHER" id="PTHR43065:SF46">
    <property type="entry name" value="C4-DICARBOXYLATE TRANSPORT SENSOR PROTEIN DCTB"/>
    <property type="match status" value="1"/>
</dbReference>
<evidence type="ECO:0000256" key="2">
    <source>
        <dbReference type="ARBA" id="ARBA00012438"/>
    </source>
</evidence>
<keyword evidence="5" id="KW-0547">Nucleotide-binding</keyword>
<dbReference type="SMART" id="SM00091">
    <property type="entry name" value="PAS"/>
    <property type="match status" value="4"/>
</dbReference>
<feature type="domain" description="PAC" evidence="11">
    <location>
        <begin position="349"/>
        <end position="403"/>
    </location>
</feature>
<feature type="domain" description="PAS" evidence="10">
    <location>
        <begin position="31"/>
        <end position="94"/>
    </location>
</feature>
<sequence length="768" mass="86985">MFHPLIQNNLKKRNISVKEKLDLKSAAFSFLENSSMLVCFASEKGEVLYLNQSGLNMLGLSGEEAVKKTILDLHPKRYREKILSEVLPFAFEKGEWNGDLLLSSPNGSILVQETIRIEKAEDGEIESIVLIAEDVLKAQANSKSYRSGEILYSTLLSAVEEGILFVDSTGTILRTNQSLEKMLGVKTESIVGHSYHSSAWRTIYPDGRVTHMEESPIYYTLSTGLPVRREVLGFVKSDLQVLWAHVTTVPLFDPEADRMMGVVVTISDITKEKENEDRLKQLSMVASQTGDAVLITDLDGKILFVNPAFEIVTGYLSEEAIGQFPSLLKSGVHSPEFYREMWDVISKGETFRATITNRKKEGALFYCEQTINPLRDAKGRILYYVSLLRDVTEKMESFEKLRLSEENYRILFENSIEGIFSSSYDGKFIQVNPAMSKITGYSKEELLSLDLQKDLYVHGDQRSFFLNMILQNSKIEGEIVQLKKKDGSTIYVEVFAVAHFDSNGNMKQIDGRMIDISPKIAAEEERNFYEKKLRQSQKLEALGTLISSVAHEINNPLMCILGYSQILSLEMTDPAHIKFAGIITEEAKRLSSVVVNLLDFSRKESDSFKKYDIARVVESAVSLLDNVFEKNYILVETEFELDLPLVEMREQLIRQVLINLLVNSKDALNTKYPERNLHKRIIIRLEACVSESEPYVKLTLEDSGQGIPSEILKQIYDPFFTTKREQGGTGLGIPISQGIIKEHNGFFTIQSVYKRYTICTILLPVTQR</sequence>
<dbReference type="SUPFAM" id="SSF55874">
    <property type="entry name" value="ATPase domain of HSP90 chaperone/DNA topoisomerase II/histidine kinase"/>
    <property type="match status" value="1"/>
</dbReference>
<dbReference type="PRINTS" id="PR00344">
    <property type="entry name" value="BCTRLSENSOR"/>
</dbReference>
<dbReference type="InterPro" id="IPR036097">
    <property type="entry name" value="HisK_dim/P_sf"/>
</dbReference>
<reference evidence="12 13" key="1">
    <citation type="submission" date="2016-04" db="EMBL/GenBank/DDBJ databases">
        <title>Complete genome seqeunce of Leptospira alstonii serovar Room22.</title>
        <authorList>
            <person name="Nally J.E."/>
            <person name="Bayles D.O."/>
            <person name="Hurley D."/>
            <person name="Fanning S."/>
            <person name="McMahon B.J."/>
            <person name="Arent Z."/>
        </authorList>
    </citation>
    <scope>NUCLEOTIDE SEQUENCE [LARGE SCALE GENOMIC DNA]</scope>
    <source>
        <strain evidence="12 13">GWTS #1</strain>
    </source>
</reference>
<keyword evidence="3" id="KW-0597">Phosphoprotein</keyword>
<dbReference type="SMART" id="SM00388">
    <property type="entry name" value="HisKA"/>
    <property type="match status" value="1"/>
</dbReference>
<protein>
    <recommendedName>
        <fullName evidence="2">histidine kinase</fullName>
        <ecNumber evidence="2">2.7.13.3</ecNumber>
    </recommendedName>
</protein>
<dbReference type="EMBL" id="CP015217">
    <property type="protein sequence ID" value="AOP32935.1"/>
    <property type="molecule type" value="Genomic_DNA"/>
</dbReference>
<evidence type="ECO:0000313" key="12">
    <source>
        <dbReference type="EMBL" id="AOP32935.1"/>
    </source>
</evidence>
<dbReference type="InterPro" id="IPR001610">
    <property type="entry name" value="PAC"/>
</dbReference>
<dbReference type="Pfam" id="PF00512">
    <property type="entry name" value="HisKA"/>
    <property type="match status" value="1"/>
</dbReference>
<feature type="domain" description="PAC" evidence="11">
    <location>
        <begin position="228"/>
        <end position="281"/>
    </location>
</feature>
<dbReference type="GO" id="GO:0005524">
    <property type="term" value="F:ATP binding"/>
    <property type="evidence" value="ECO:0007669"/>
    <property type="project" value="UniProtKB-KW"/>
</dbReference>
<dbReference type="PROSITE" id="PS50112">
    <property type="entry name" value="PAS"/>
    <property type="match status" value="4"/>
</dbReference>
<evidence type="ECO:0000313" key="13">
    <source>
        <dbReference type="Proteomes" id="UP000094197"/>
    </source>
</evidence>
<dbReference type="SMART" id="SM00086">
    <property type="entry name" value="PAC"/>
    <property type="match status" value="4"/>
</dbReference>
<dbReference type="Pfam" id="PF08448">
    <property type="entry name" value="PAS_4"/>
    <property type="match status" value="1"/>
</dbReference>
<dbReference type="InterPro" id="IPR005467">
    <property type="entry name" value="His_kinase_dom"/>
</dbReference>
<dbReference type="InterPro" id="IPR000700">
    <property type="entry name" value="PAS-assoc_C"/>
</dbReference>
<dbReference type="InterPro" id="IPR000014">
    <property type="entry name" value="PAS"/>
</dbReference>
<dbReference type="Proteomes" id="UP000094197">
    <property type="component" value="Chromosome 1"/>
</dbReference>
<dbReference type="InterPro" id="IPR035965">
    <property type="entry name" value="PAS-like_dom_sf"/>
</dbReference>
<evidence type="ECO:0000259" key="11">
    <source>
        <dbReference type="PROSITE" id="PS50113"/>
    </source>
</evidence>
<dbReference type="InterPro" id="IPR013656">
    <property type="entry name" value="PAS_4"/>
</dbReference>
<keyword evidence="13" id="KW-1185">Reference proteome</keyword>
<feature type="domain" description="PAS" evidence="10">
    <location>
        <begin position="404"/>
        <end position="448"/>
    </location>
</feature>
<dbReference type="Pfam" id="PF00989">
    <property type="entry name" value="PAS"/>
    <property type="match status" value="2"/>
</dbReference>
<dbReference type="Pfam" id="PF02518">
    <property type="entry name" value="HATPase_c"/>
    <property type="match status" value="1"/>
</dbReference>
<dbReference type="PROSITE" id="PS50109">
    <property type="entry name" value="HIS_KIN"/>
    <property type="match status" value="1"/>
</dbReference>
<feature type="domain" description="Histidine kinase" evidence="9">
    <location>
        <begin position="548"/>
        <end position="767"/>
    </location>
</feature>
<dbReference type="InterPro" id="IPR004358">
    <property type="entry name" value="Sig_transdc_His_kin-like_C"/>
</dbReference>
<keyword evidence="8" id="KW-0902">Two-component regulatory system</keyword>